<gene>
    <name evidence="1" type="ORF">AVEN_216526_1</name>
</gene>
<keyword evidence="2" id="KW-1185">Reference proteome</keyword>
<reference evidence="1 2" key="1">
    <citation type="journal article" date="2019" name="Sci. Rep.">
        <title>Orb-weaving spider Araneus ventricosus genome elucidates the spidroin gene catalogue.</title>
        <authorList>
            <person name="Kono N."/>
            <person name="Nakamura H."/>
            <person name="Ohtoshi R."/>
            <person name="Moran D.A.P."/>
            <person name="Shinohara A."/>
            <person name="Yoshida Y."/>
            <person name="Fujiwara M."/>
            <person name="Mori M."/>
            <person name="Tomita M."/>
            <person name="Arakawa K."/>
        </authorList>
    </citation>
    <scope>NUCLEOTIDE SEQUENCE [LARGE SCALE GENOMIC DNA]</scope>
</reference>
<dbReference type="SUPFAM" id="SSF56219">
    <property type="entry name" value="DNase I-like"/>
    <property type="match status" value="1"/>
</dbReference>
<protein>
    <recommendedName>
        <fullName evidence="3">Endonuclease/exonuclease/phosphatase domain-containing protein</fullName>
    </recommendedName>
</protein>
<dbReference type="Proteomes" id="UP000499080">
    <property type="component" value="Unassembled WGS sequence"/>
</dbReference>
<accession>A0A4Y2EVE5</accession>
<name>A0A4Y2EVE5_ARAVE</name>
<evidence type="ECO:0000313" key="1">
    <source>
        <dbReference type="EMBL" id="GBM32821.1"/>
    </source>
</evidence>
<evidence type="ECO:0008006" key="3">
    <source>
        <dbReference type="Google" id="ProtNLM"/>
    </source>
</evidence>
<comment type="caution">
    <text evidence="1">The sequence shown here is derived from an EMBL/GenBank/DDBJ whole genome shotgun (WGS) entry which is preliminary data.</text>
</comment>
<evidence type="ECO:0000313" key="2">
    <source>
        <dbReference type="Proteomes" id="UP000499080"/>
    </source>
</evidence>
<dbReference type="Gene3D" id="3.60.10.10">
    <property type="entry name" value="Endonuclease/exonuclease/phosphatase"/>
    <property type="match status" value="1"/>
</dbReference>
<sequence length="123" mass="14648">MHPTWKKFLRSALIKYSETDLLIDEEFHIDKDVPIIVMGDFNVDVKRNEKSFGFVKKHFDLNMVPANYPSTLENSYIDSTFTRNISPELLDYIHYFSYLRPILHRIVTYPLTIEEFKTKELTL</sequence>
<dbReference type="EMBL" id="BGPR01000718">
    <property type="protein sequence ID" value="GBM32821.1"/>
    <property type="molecule type" value="Genomic_DNA"/>
</dbReference>
<dbReference type="InterPro" id="IPR036691">
    <property type="entry name" value="Endo/exonu/phosph_ase_sf"/>
</dbReference>
<dbReference type="AlphaFoldDB" id="A0A4Y2EVE5"/>
<organism evidence="1 2">
    <name type="scientific">Araneus ventricosus</name>
    <name type="common">Orbweaver spider</name>
    <name type="synonym">Epeira ventricosa</name>
    <dbReference type="NCBI Taxonomy" id="182803"/>
    <lineage>
        <taxon>Eukaryota</taxon>
        <taxon>Metazoa</taxon>
        <taxon>Ecdysozoa</taxon>
        <taxon>Arthropoda</taxon>
        <taxon>Chelicerata</taxon>
        <taxon>Arachnida</taxon>
        <taxon>Araneae</taxon>
        <taxon>Araneomorphae</taxon>
        <taxon>Entelegynae</taxon>
        <taxon>Araneoidea</taxon>
        <taxon>Araneidae</taxon>
        <taxon>Araneus</taxon>
    </lineage>
</organism>
<proteinExistence type="predicted"/>